<evidence type="ECO:0000313" key="3">
    <source>
        <dbReference type="Proteomes" id="UP000479335"/>
    </source>
</evidence>
<dbReference type="CDD" id="cd04301">
    <property type="entry name" value="NAT_SF"/>
    <property type="match status" value="1"/>
</dbReference>
<dbReference type="Pfam" id="PF00583">
    <property type="entry name" value="Acetyltransf_1"/>
    <property type="match status" value="1"/>
</dbReference>
<dbReference type="PANTHER" id="PTHR43072:SF60">
    <property type="entry name" value="L-2,4-DIAMINOBUTYRIC ACID ACETYLTRANSFERASE"/>
    <property type="match status" value="1"/>
</dbReference>
<dbReference type="PROSITE" id="PS51186">
    <property type="entry name" value="GNAT"/>
    <property type="match status" value="1"/>
</dbReference>
<dbReference type="InterPro" id="IPR016181">
    <property type="entry name" value="Acyl_CoA_acyltransferase"/>
</dbReference>
<evidence type="ECO:0000313" key="2">
    <source>
        <dbReference type="EMBL" id="MYM26177.1"/>
    </source>
</evidence>
<comment type="caution">
    <text evidence="2">The sequence shown here is derived from an EMBL/GenBank/DDBJ whole genome shotgun (WGS) entry which is preliminary data.</text>
</comment>
<dbReference type="Proteomes" id="UP000479335">
    <property type="component" value="Unassembled WGS sequence"/>
</dbReference>
<feature type="domain" description="N-acetyltransferase" evidence="1">
    <location>
        <begin position="1"/>
        <end position="177"/>
    </location>
</feature>
<reference evidence="2 3" key="1">
    <citation type="submission" date="2019-12" db="EMBL/GenBank/DDBJ databases">
        <title>Novel species isolated from a subtropical stream in China.</title>
        <authorList>
            <person name="Lu H."/>
        </authorList>
    </citation>
    <scope>NUCLEOTIDE SEQUENCE [LARGE SCALE GENOMIC DNA]</scope>
    <source>
        <strain evidence="2 3">FT135W</strain>
    </source>
</reference>
<dbReference type="EMBL" id="WWCN01000023">
    <property type="protein sequence ID" value="MYM26177.1"/>
    <property type="molecule type" value="Genomic_DNA"/>
</dbReference>
<keyword evidence="2" id="KW-0808">Transferase</keyword>
<proteinExistence type="predicted"/>
<dbReference type="RefSeq" id="WP_161009614.1">
    <property type="nucleotide sequence ID" value="NZ_WWCN01000023.1"/>
</dbReference>
<dbReference type="InterPro" id="IPR000182">
    <property type="entry name" value="GNAT_dom"/>
</dbReference>
<organism evidence="2 3">
    <name type="scientific">Duganella flavida</name>
    <dbReference type="NCBI Taxonomy" id="2692175"/>
    <lineage>
        <taxon>Bacteria</taxon>
        <taxon>Pseudomonadati</taxon>
        <taxon>Pseudomonadota</taxon>
        <taxon>Betaproteobacteria</taxon>
        <taxon>Burkholderiales</taxon>
        <taxon>Oxalobacteraceae</taxon>
        <taxon>Telluria group</taxon>
        <taxon>Duganella</taxon>
    </lineage>
</organism>
<dbReference type="GO" id="GO:0016747">
    <property type="term" value="F:acyltransferase activity, transferring groups other than amino-acyl groups"/>
    <property type="evidence" value="ECO:0007669"/>
    <property type="project" value="InterPro"/>
</dbReference>
<gene>
    <name evidence="2" type="ORF">GTP46_26465</name>
</gene>
<dbReference type="AlphaFoldDB" id="A0A6L8KHF9"/>
<evidence type="ECO:0000259" key="1">
    <source>
        <dbReference type="PROSITE" id="PS51186"/>
    </source>
</evidence>
<accession>A0A6L8KHF9</accession>
<dbReference type="Gene3D" id="3.40.630.30">
    <property type="match status" value="1"/>
</dbReference>
<dbReference type="PANTHER" id="PTHR43072">
    <property type="entry name" value="N-ACETYLTRANSFERASE"/>
    <property type="match status" value="1"/>
</dbReference>
<dbReference type="SUPFAM" id="SSF55729">
    <property type="entry name" value="Acyl-CoA N-acyltransferases (Nat)"/>
    <property type="match status" value="1"/>
</dbReference>
<keyword evidence="3" id="KW-1185">Reference proteome</keyword>
<protein>
    <submittedName>
        <fullName evidence="2">GNAT family N-acetyltransferase</fullName>
    </submittedName>
</protein>
<name>A0A6L8KHF9_9BURK</name>
<sequence length="177" mass="20128">MKIEKLSLAGFAGFLDYLNDHLSDNGHSDTAYFQPLPRTESRFPVEKAEAFISGMQIEVGQPGWRRAWVMREDDDSIAGHIDLRGHPERYTGHRCLLGMGVDRKHRGQGLGKQLIAHAEQWVLLAGVQWVDLQVLSVNAPAIHLYQSCGYRQTGEIPNMFHIDGKYFSYTSMTKRLR</sequence>